<dbReference type="InterPro" id="IPR050267">
    <property type="entry name" value="Anti-sigma-factor_SerPK"/>
</dbReference>
<sequence length="317" mass="33708">MRTGAAAGHQGYYHEAVYYSSPNELLEVVVPFLLDGLEAGEPTIVAFGEKGTALVQSALPPGADVAYLPGGDTYARPAGAIRAYRTLLAEHVARGASQIRIVGELPPDNLRPAVWDWWARYESAINHAYDEFPLWSMCAYDTSATPDEVLADIERTHPRRATAAGLRLPSPTYVPPERFELDRSPVRADPLQDGPPLLDLTDPTPAAARAAVQGAVGGLLSIDRLEQLLIAVSEAVTNGLRHGLPPVRLRAWHGDGRTVITVRDGGAGPTDPYAGLLPATNGGPGGLGLWLIHQLCDHVAFGRAGDGFVLRLTAGAV</sequence>
<dbReference type="NCBIfam" id="NF041045">
    <property type="entry name" value="RsbA_anti_sig"/>
    <property type="match status" value="1"/>
</dbReference>
<reference evidence="4 5" key="1">
    <citation type="submission" date="2020-03" db="EMBL/GenBank/DDBJ databases">
        <title>Whole genome shotgun sequence of Phytohabitans houttuyneae NBRC 108639.</title>
        <authorList>
            <person name="Komaki H."/>
            <person name="Tamura T."/>
        </authorList>
    </citation>
    <scope>NUCLEOTIDE SEQUENCE [LARGE SCALE GENOMIC DNA]</scope>
    <source>
        <strain evidence="4 5">NBRC 108639</strain>
    </source>
</reference>
<dbReference type="GO" id="GO:0004674">
    <property type="term" value="F:protein serine/threonine kinase activity"/>
    <property type="evidence" value="ECO:0007669"/>
    <property type="project" value="UniProtKB-KW"/>
</dbReference>
<evidence type="ECO:0000256" key="1">
    <source>
        <dbReference type="ARBA" id="ARBA00022527"/>
    </source>
</evidence>
<dbReference type="CDD" id="cd16936">
    <property type="entry name" value="HATPase_RsbW-like"/>
    <property type="match status" value="1"/>
</dbReference>
<dbReference type="EMBL" id="BLPF01000002">
    <property type="protein sequence ID" value="GFJ82138.1"/>
    <property type="molecule type" value="Genomic_DNA"/>
</dbReference>
<feature type="domain" description="Histidine kinase/HSP90-like ATPase" evidence="2">
    <location>
        <begin position="208"/>
        <end position="313"/>
    </location>
</feature>
<keyword evidence="5" id="KW-1185">Reference proteome</keyword>
<dbReference type="InterPro" id="IPR047718">
    <property type="entry name" value="RsbA-like_anti_sig"/>
</dbReference>
<proteinExistence type="predicted"/>
<evidence type="ECO:0000259" key="3">
    <source>
        <dbReference type="Pfam" id="PF14417"/>
    </source>
</evidence>
<dbReference type="InterPro" id="IPR003594">
    <property type="entry name" value="HATPase_dom"/>
</dbReference>
<dbReference type="PANTHER" id="PTHR35526">
    <property type="entry name" value="ANTI-SIGMA-F FACTOR RSBW-RELATED"/>
    <property type="match status" value="1"/>
</dbReference>
<accession>A0A6V8KIA7</accession>
<organism evidence="4 5">
    <name type="scientific">Phytohabitans houttuyneae</name>
    <dbReference type="NCBI Taxonomy" id="1076126"/>
    <lineage>
        <taxon>Bacteria</taxon>
        <taxon>Bacillati</taxon>
        <taxon>Actinomycetota</taxon>
        <taxon>Actinomycetes</taxon>
        <taxon>Micromonosporales</taxon>
        <taxon>Micromonosporaceae</taxon>
    </lineage>
</organism>
<gene>
    <name evidence="4" type="ORF">Phou_063180</name>
</gene>
<dbReference type="AlphaFoldDB" id="A0A6V8KIA7"/>
<feature type="domain" description="MEDS" evidence="3">
    <location>
        <begin position="14"/>
        <end position="158"/>
    </location>
</feature>
<dbReference type="PANTHER" id="PTHR35526:SF3">
    <property type="entry name" value="ANTI-SIGMA-F FACTOR RSBW"/>
    <property type="match status" value="1"/>
</dbReference>
<reference evidence="4 5" key="2">
    <citation type="submission" date="2020-03" db="EMBL/GenBank/DDBJ databases">
        <authorList>
            <person name="Ichikawa N."/>
            <person name="Kimura A."/>
            <person name="Kitahashi Y."/>
            <person name="Uohara A."/>
        </authorList>
    </citation>
    <scope>NUCLEOTIDE SEQUENCE [LARGE SCALE GENOMIC DNA]</scope>
    <source>
        <strain evidence="4 5">NBRC 108639</strain>
    </source>
</reference>
<comment type="caution">
    <text evidence="4">The sequence shown here is derived from an EMBL/GenBank/DDBJ whole genome shotgun (WGS) entry which is preliminary data.</text>
</comment>
<dbReference type="InterPro" id="IPR025847">
    <property type="entry name" value="MEDS_domain"/>
</dbReference>
<keyword evidence="1" id="KW-0723">Serine/threonine-protein kinase</keyword>
<dbReference type="Pfam" id="PF13581">
    <property type="entry name" value="HATPase_c_2"/>
    <property type="match status" value="1"/>
</dbReference>
<dbReference type="Pfam" id="PF14417">
    <property type="entry name" value="MEDS"/>
    <property type="match status" value="1"/>
</dbReference>
<dbReference type="Gene3D" id="3.30.565.10">
    <property type="entry name" value="Histidine kinase-like ATPase, C-terminal domain"/>
    <property type="match status" value="1"/>
</dbReference>
<keyword evidence="1" id="KW-0418">Kinase</keyword>
<dbReference type="Proteomes" id="UP000482800">
    <property type="component" value="Unassembled WGS sequence"/>
</dbReference>
<evidence type="ECO:0008006" key="6">
    <source>
        <dbReference type="Google" id="ProtNLM"/>
    </source>
</evidence>
<dbReference type="RefSeq" id="WP_173062256.1">
    <property type="nucleotide sequence ID" value="NZ_BAABGO010000046.1"/>
</dbReference>
<evidence type="ECO:0000313" key="4">
    <source>
        <dbReference type="EMBL" id="GFJ82138.1"/>
    </source>
</evidence>
<keyword evidence="1" id="KW-0808">Transferase</keyword>
<evidence type="ECO:0000259" key="2">
    <source>
        <dbReference type="Pfam" id="PF13581"/>
    </source>
</evidence>
<dbReference type="SUPFAM" id="SSF55874">
    <property type="entry name" value="ATPase domain of HSP90 chaperone/DNA topoisomerase II/histidine kinase"/>
    <property type="match status" value="1"/>
</dbReference>
<evidence type="ECO:0000313" key="5">
    <source>
        <dbReference type="Proteomes" id="UP000482800"/>
    </source>
</evidence>
<dbReference type="InterPro" id="IPR036890">
    <property type="entry name" value="HATPase_C_sf"/>
</dbReference>
<name>A0A6V8KIA7_9ACTN</name>
<protein>
    <recommendedName>
        <fullName evidence="6">Anti-sigma regulatory factor</fullName>
    </recommendedName>
</protein>